<accession>A0A5C2RTV6</accession>
<keyword evidence="3" id="KW-1185">Reference proteome</keyword>
<evidence type="ECO:0000256" key="1">
    <source>
        <dbReference type="SAM" id="MobiDB-lite"/>
    </source>
</evidence>
<sequence length="131" mass="14596">MSGRGVPSPCYLSFAFRLSLDTATCWSGRRRDNLAEEQPQSSRAQWPKPRAALYVVLQCSPIPIILEHSFLRRPPRIGWLSPRLGLQLPPTHPVASVPNSQPQSRLAPQLSTGHRHAFPGRARDACTLVRP</sequence>
<proteinExistence type="predicted"/>
<dbReference type="AlphaFoldDB" id="A0A5C2RTV6"/>
<dbReference type="Proteomes" id="UP000313359">
    <property type="component" value="Unassembled WGS sequence"/>
</dbReference>
<name>A0A5C2RTV6_9APHY</name>
<gene>
    <name evidence="2" type="ORF">L227DRAFT_580867</name>
</gene>
<feature type="region of interest" description="Disordered" evidence="1">
    <location>
        <begin position="90"/>
        <end position="114"/>
    </location>
</feature>
<feature type="compositionally biased region" description="Polar residues" evidence="1">
    <location>
        <begin position="97"/>
        <end position="112"/>
    </location>
</feature>
<reference evidence="2" key="1">
    <citation type="journal article" date="2018" name="Genome Biol. Evol.">
        <title>Genomics and development of Lentinus tigrinus, a white-rot wood-decaying mushroom with dimorphic fruiting bodies.</title>
        <authorList>
            <person name="Wu B."/>
            <person name="Xu Z."/>
            <person name="Knudson A."/>
            <person name="Carlson A."/>
            <person name="Chen N."/>
            <person name="Kovaka S."/>
            <person name="LaButti K."/>
            <person name="Lipzen A."/>
            <person name="Pennachio C."/>
            <person name="Riley R."/>
            <person name="Schakwitz W."/>
            <person name="Umezawa K."/>
            <person name="Ohm R.A."/>
            <person name="Grigoriev I.V."/>
            <person name="Nagy L.G."/>
            <person name="Gibbons J."/>
            <person name="Hibbett D."/>
        </authorList>
    </citation>
    <scope>NUCLEOTIDE SEQUENCE [LARGE SCALE GENOMIC DNA]</scope>
    <source>
        <strain evidence="2">ALCF2SS1-6</strain>
    </source>
</reference>
<dbReference type="EMBL" id="ML122311">
    <property type="protein sequence ID" value="RPD54090.1"/>
    <property type="molecule type" value="Genomic_DNA"/>
</dbReference>
<protein>
    <submittedName>
        <fullName evidence="2">Uncharacterized protein</fullName>
    </submittedName>
</protein>
<evidence type="ECO:0000313" key="2">
    <source>
        <dbReference type="EMBL" id="RPD54090.1"/>
    </source>
</evidence>
<organism evidence="2 3">
    <name type="scientific">Lentinus tigrinus ALCF2SS1-6</name>
    <dbReference type="NCBI Taxonomy" id="1328759"/>
    <lineage>
        <taxon>Eukaryota</taxon>
        <taxon>Fungi</taxon>
        <taxon>Dikarya</taxon>
        <taxon>Basidiomycota</taxon>
        <taxon>Agaricomycotina</taxon>
        <taxon>Agaricomycetes</taxon>
        <taxon>Polyporales</taxon>
        <taxon>Polyporaceae</taxon>
        <taxon>Lentinus</taxon>
    </lineage>
</organism>
<evidence type="ECO:0000313" key="3">
    <source>
        <dbReference type="Proteomes" id="UP000313359"/>
    </source>
</evidence>